<dbReference type="OrthoDB" id="9806704at2"/>
<feature type="transmembrane region" description="Helical" evidence="1">
    <location>
        <begin position="322"/>
        <end position="339"/>
    </location>
</feature>
<dbReference type="Proteomes" id="UP000002171">
    <property type="component" value="Unassembled WGS sequence"/>
</dbReference>
<dbReference type="EMBL" id="AAOW01000018">
    <property type="protein sequence ID" value="EAR60420.1"/>
    <property type="molecule type" value="Genomic_DNA"/>
</dbReference>
<feature type="domain" description="CHASE2" evidence="2">
    <location>
        <begin position="27"/>
        <end position="312"/>
    </location>
</feature>
<evidence type="ECO:0000256" key="1">
    <source>
        <dbReference type="SAM" id="Phobius"/>
    </source>
</evidence>
<accession>A0A7U8C2R4</accession>
<feature type="transmembrane region" description="Helical" evidence="1">
    <location>
        <begin position="345"/>
        <end position="363"/>
    </location>
</feature>
<gene>
    <name evidence="3" type="ORF">MED92_01109</name>
</gene>
<keyword evidence="4" id="KW-1185">Reference proteome</keyword>
<organism evidence="3 4">
    <name type="scientific">Neptuniibacter caesariensis</name>
    <dbReference type="NCBI Taxonomy" id="207954"/>
    <lineage>
        <taxon>Bacteria</taxon>
        <taxon>Pseudomonadati</taxon>
        <taxon>Pseudomonadota</taxon>
        <taxon>Gammaproteobacteria</taxon>
        <taxon>Oceanospirillales</taxon>
        <taxon>Oceanospirillaceae</taxon>
        <taxon>Neptuniibacter</taxon>
    </lineage>
</organism>
<evidence type="ECO:0000259" key="2">
    <source>
        <dbReference type="SMART" id="SM01080"/>
    </source>
</evidence>
<keyword evidence="1" id="KW-1133">Transmembrane helix</keyword>
<reference evidence="3 4" key="1">
    <citation type="submission" date="2006-02" db="EMBL/GenBank/DDBJ databases">
        <authorList>
            <person name="Pinhassi J."/>
            <person name="Pedros-Alio C."/>
            <person name="Ferriera S."/>
            <person name="Johnson J."/>
            <person name="Kravitz S."/>
            <person name="Halpern A."/>
            <person name="Remington K."/>
            <person name="Beeson K."/>
            <person name="Tran B."/>
            <person name="Rogers Y.-H."/>
            <person name="Friedman R."/>
            <person name="Venter J.C."/>
        </authorList>
    </citation>
    <scope>NUCLEOTIDE SEQUENCE [LARGE SCALE GENOMIC DNA]</scope>
    <source>
        <strain evidence="3 4">MED92</strain>
    </source>
</reference>
<keyword evidence="1" id="KW-0472">Membrane</keyword>
<dbReference type="AlphaFoldDB" id="A0A7U8C2R4"/>
<name>A0A7U8C2R4_NEPCE</name>
<comment type="caution">
    <text evidence="3">The sequence shown here is derived from an EMBL/GenBank/DDBJ whole genome shotgun (WGS) entry which is preliminary data.</text>
</comment>
<dbReference type="SMART" id="SM01080">
    <property type="entry name" value="CHASE2"/>
    <property type="match status" value="1"/>
</dbReference>
<dbReference type="Pfam" id="PF05226">
    <property type="entry name" value="CHASE2"/>
    <property type="match status" value="1"/>
</dbReference>
<feature type="transmembrane region" description="Helical" evidence="1">
    <location>
        <begin position="293"/>
        <end position="315"/>
    </location>
</feature>
<evidence type="ECO:0000313" key="4">
    <source>
        <dbReference type="Proteomes" id="UP000002171"/>
    </source>
</evidence>
<keyword evidence="1" id="KW-0812">Transmembrane</keyword>
<protein>
    <submittedName>
        <fullName evidence="3">Probable two-component sensor</fullName>
    </submittedName>
</protein>
<evidence type="ECO:0000313" key="3">
    <source>
        <dbReference type="EMBL" id="EAR60420.1"/>
    </source>
</evidence>
<dbReference type="RefSeq" id="WP_007022203.1">
    <property type="nucleotide sequence ID" value="NZ_CH724127.1"/>
</dbReference>
<sequence>MTARFRTLFLIISIPVITILAGISDYPPSFDRWGYDQLNSYFKPISVAENRIVLIDIDAKSIDQYSGWPLSRELHARAVEKLTAAKVASLTYNIVFAQPDLSTGSNDPQLLKAIKANGRVVLPVIAEHGREIYPFAMPAVDGAVYAHADLSTDIDGHLRRSYLWAGMQFPRWPSMALASLQKYAPVKANDHSGLRTPYLHIAFSDLWSRDHKIWLPMGAGSFLHDVQRYRFSELITGQIPQDQLRNKAIFVGISDERIEQKIPVYADQRFFSTEIHAFVFAGLNQGFVLSPSLPVWSTGLGIFSAFCLASVLLLVMPLWARLLFLCLFGTSVSMPLLLIGEGYWISYFPSLVGIAVVLLISLYKVMSNKLKKSPV</sequence>
<proteinExistence type="predicted"/>
<dbReference type="InterPro" id="IPR007890">
    <property type="entry name" value="CHASE2"/>
</dbReference>